<comment type="caution">
    <text evidence="4">The sequence shown here is derived from an EMBL/GenBank/DDBJ whole genome shotgun (WGS) entry which is preliminary data.</text>
</comment>
<dbReference type="PANTHER" id="PTHR34406:SF1">
    <property type="entry name" value="PROTEIN YCEI"/>
    <property type="match status" value="1"/>
</dbReference>
<dbReference type="Proteomes" id="UP000092024">
    <property type="component" value="Unassembled WGS sequence"/>
</dbReference>
<accession>A0A1A5YFZ1</accession>
<evidence type="ECO:0000259" key="3">
    <source>
        <dbReference type="SMART" id="SM00867"/>
    </source>
</evidence>
<evidence type="ECO:0000256" key="2">
    <source>
        <dbReference type="SAM" id="MobiDB-lite"/>
    </source>
</evidence>
<feature type="compositionally biased region" description="Low complexity" evidence="2">
    <location>
        <begin position="53"/>
        <end position="62"/>
    </location>
</feature>
<dbReference type="RefSeq" id="WP_068684866.1">
    <property type="nucleotide sequence ID" value="NZ_LYPA01000065.1"/>
</dbReference>
<dbReference type="InterPro" id="IPR036761">
    <property type="entry name" value="TTHA0802/YceI-like_sf"/>
</dbReference>
<sequence length="258" mass="26582">MNKKTRNLIIAGAGAVILLGGGGYAVMSNYIGNNVEIESVIPASSPQAAAGTSNAESNAGATGNAGAGNTGSAAAGSSEGSGALTSADLNGEWSIADASKIYFSVTTSRETVNFENNAVSGSWSIDLENPANMKGTGSIDLSAIDSGNSQRDGHIQGAEYFNIAAYPTADFEAVSFEGLPTEWTEGTVYDFSMKGNLNIRGIDKEVVFAAKALTQDGQVMLSGTTTVTFDDFGMANPHSVVLSTENDVDVQLELVLQK</sequence>
<dbReference type="Pfam" id="PF04264">
    <property type="entry name" value="YceI"/>
    <property type="match status" value="1"/>
</dbReference>
<dbReference type="PANTHER" id="PTHR34406">
    <property type="entry name" value="PROTEIN YCEI"/>
    <property type="match status" value="1"/>
</dbReference>
<feature type="compositionally biased region" description="Low complexity" evidence="2">
    <location>
        <begin position="70"/>
        <end position="81"/>
    </location>
</feature>
<dbReference type="EMBL" id="LYPA01000065">
    <property type="protein sequence ID" value="OBR64320.1"/>
    <property type="molecule type" value="Genomic_DNA"/>
</dbReference>
<comment type="similarity">
    <text evidence="1">Belongs to the UPF0312 family.</text>
</comment>
<evidence type="ECO:0000313" key="4">
    <source>
        <dbReference type="EMBL" id="OBR64320.1"/>
    </source>
</evidence>
<dbReference type="Gene3D" id="2.40.128.110">
    <property type="entry name" value="Lipid/polyisoprenoid-binding, YceI-like"/>
    <property type="match status" value="1"/>
</dbReference>
<organism evidence="4 5">
    <name type="scientific">Paenibacillus oryzae</name>
    <dbReference type="NCBI Taxonomy" id="1844972"/>
    <lineage>
        <taxon>Bacteria</taxon>
        <taxon>Bacillati</taxon>
        <taxon>Bacillota</taxon>
        <taxon>Bacilli</taxon>
        <taxon>Bacillales</taxon>
        <taxon>Paenibacillaceae</taxon>
        <taxon>Paenibacillus</taxon>
    </lineage>
</organism>
<dbReference type="SMART" id="SM00867">
    <property type="entry name" value="YceI"/>
    <property type="match status" value="1"/>
</dbReference>
<dbReference type="InterPro" id="IPR007372">
    <property type="entry name" value="Lipid/polyisoprenoid-bd_YceI"/>
</dbReference>
<dbReference type="OrthoDB" id="9811006at2"/>
<reference evidence="4 5" key="1">
    <citation type="submission" date="2016-05" db="EMBL/GenBank/DDBJ databases">
        <title>Paenibacillus oryzae. sp. nov., isolated from the rice root.</title>
        <authorList>
            <person name="Zhang J."/>
            <person name="Zhang X."/>
        </authorList>
    </citation>
    <scope>NUCLEOTIDE SEQUENCE [LARGE SCALE GENOMIC DNA]</scope>
    <source>
        <strain evidence="4 5">1DrF-4</strain>
    </source>
</reference>
<name>A0A1A5YFZ1_9BACL</name>
<dbReference type="STRING" id="1844972.A7K91_12435"/>
<gene>
    <name evidence="4" type="ORF">A7K91_12435</name>
</gene>
<keyword evidence="5" id="KW-1185">Reference proteome</keyword>
<dbReference type="AlphaFoldDB" id="A0A1A5YFZ1"/>
<evidence type="ECO:0000313" key="5">
    <source>
        <dbReference type="Proteomes" id="UP000092024"/>
    </source>
</evidence>
<feature type="region of interest" description="Disordered" evidence="2">
    <location>
        <begin position="47"/>
        <end position="81"/>
    </location>
</feature>
<feature type="domain" description="Lipid/polyisoprenoid-binding YceI-like" evidence="3">
    <location>
        <begin position="92"/>
        <end position="257"/>
    </location>
</feature>
<dbReference type="SUPFAM" id="SSF101874">
    <property type="entry name" value="YceI-like"/>
    <property type="match status" value="1"/>
</dbReference>
<proteinExistence type="inferred from homology"/>
<evidence type="ECO:0000256" key="1">
    <source>
        <dbReference type="ARBA" id="ARBA00008812"/>
    </source>
</evidence>
<protein>
    <recommendedName>
        <fullName evidence="3">Lipid/polyisoprenoid-binding YceI-like domain-containing protein</fullName>
    </recommendedName>
</protein>